<keyword evidence="8" id="KW-0808">Transferase</keyword>
<evidence type="ECO:0000256" key="5">
    <source>
        <dbReference type="SAM" id="MobiDB-lite"/>
    </source>
</evidence>
<dbReference type="InterPro" id="IPR000719">
    <property type="entry name" value="Prot_kinase_dom"/>
</dbReference>
<dbReference type="CDD" id="cd22666">
    <property type="entry name" value="FHA_CHK2"/>
    <property type="match status" value="1"/>
</dbReference>
<dbReference type="SMART" id="SM00220">
    <property type="entry name" value="S_TKc"/>
    <property type="match status" value="1"/>
</dbReference>
<keyword evidence="2 3" id="KW-0067">ATP-binding</keyword>
<dbReference type="PROSITE" id="PS00107">
    <property type="entry name" value="PROTEIN_KINASE_ATP"/>
    <property type="match status" value="1"/>
</dbReference>
<dbReference type="RefSeq" id="XP_004363900.1">
    <property type="nucleotide sequence ID" value="XM_004363843.2"/>
</dbReference>
<dbReference type="OrthoDB" id="40902at2759"/>
<dbReference type="GO" id="GO:0005524">
    <property type="term" value="F:ATP binding"/>
    <property type="evidence" value="ECO:0007669"/>
    <property type="project" value="UniProtKB-UniRule"/>
</dbReference>
<accession>A0A0D2WMH0</accession>
<dbReference type="AlphaFoldDB" id="A0A0D2WMH0"/>
<dbReference type="FunFam" id="1.10.510.10:FF:000571">
    <property type="entry name" value="Maternal embryonic leucine zipper kinase"/>
    <property type="match status" value="1"/>
</dbReference>
<dbReference type="SMART" id="SM00240">
    <property type="entry name" value="FHA"/>
    <property type="match status" value="1"/>
</dbReference>
<evidence type="ECO:0000256" key="1">
    <source>
        <dbReference type="ARBA" id="ARBA00022741"/>
    </source>
</evidence>
<dbReference type="InterPro" id="IPR008984">
    <property type="entry name" value="SMAD_FHA_dom_sf"/>
</dbReference>
<dbReference type="PROSITE" id="PS00108">
    <property type="entry name" value="PROTEIN_KINASE_ST"/>
    <property type="match status" value="1"/>
</dbReference>
<evidence type="ECO:0000259" key="7">
    <source>
        <dbReference type="PROSITE" id="PS50011"/>
    </source>
</evidence>
<feature type="binding site" evidence="3">
    <location>
        <position position="186"/>
    </location>
    <ligand>
        <name>ATP</name>
        <dbReference type="ChEBI" id="CHEBI:30616"/>
    </ligand>
</feature>
<dbReference type="SUPFAM" id="SSF49879">
    <property type="entry name" value="SMAD/FHA domain"/>
    <property type="match status" value="1"/>
</dbReference>
<dbReference type="STRING" id="595528.A0A0D2WMH0"/>
<dbReference type="InterPro" id="IPR011009">
    <property type="entry name" value="Kinase-like_dom_sf"/>
</dbReference>
<dbReference type="InParanoid" id="A0A0D2WMH0"/>
<organism evidence="8 9">
    <name type="scientific">Capsaspora owczarzaki (strain ATCC 30864)</name>
    <dbReference type="NCBI Taxonomy" id="595528"/>
    <lineage>
        <taxon>Eukaryota</taxon>
        <taxon>Filasterea</taxon>
        <taxon>Capsaspora</taxon>
    </lineage>
</organism>
<dbReference type="FunCoup" id="A0A0D2WMH0">
    <property type="interactions" value="397"/>
</dbReference>
<dbReference type="CDD" id="cd05117">
    <property type="entry name" value="STKc_CAMK"/>
    <property type="match status" value="1"/>
</dbReference>
<keyword evidence="8" id="KW-0418">Kinase</keyword>
<evidence type="ECO:0000259" key="6">
    <source>
        <dbReference type="PROSITE" id="PS50006"/>
    </source>
</evidence>
<dbReference type="PhylomeDB" id="A0A0D2WMH0"/>
<evidence type="ECO:0000313" key="9">
    <source>
        <dbReference type="Proteomes" id="UP000008743"/>
    </source>
</evidence>
<evidence type="ECO:0000256" key="4">
    <source>
        <dbReference type="RuleBase" id="RU000304"/>
    </source>
</evidence>
<sequence>MSSSLEEVNPTPEVGMTQELHSPPDADINEVERPWAQLLPLHQDYHSIDLIAASYVFGRHTSSDFLLKDPSASNTHCRIFQEMDDQGSSMLAFLEDLSSNGTFINDRKVGKGKRQVLNHGDEISVAHPKRKIYSFHDLSNAADRDTLTDCDEINARFGLRKVLGRGASGEVKLAVDRATGEQFAVKIIPKSKANTPKQKESVLSEGRILSTISHPSIIRVFDMFETPNTFYIVLELVNGGELFDLIVKESKFKDAEAKFLFRQMLLAVKLLHDNDIAHRDLKPENILITQVDDDTLIKLSDFGLAKLVGDANQFRMQTLCGTPNYLAPEVLIGAGQKAYSNVVDMWSLGVILFICLCGYPPFSEEITTHTLHEQITKGILNFIPEYWKNVSPDAVDLIKQLIQVDPSKRLTAAAALEHPWLQDEAVTARVDDLYRRVAARSVAPAAPVAEAVSRSKRPHEEDDAEDEANPVAVSKKPRN</sequence>
<dbReference type="PANTHER" id="PTHR24347">
    <property type="entry name" value="SERINE/THREONINE-PROTEIN KINASE"/>
    <property type="match status" value="1"/>
</dbReference>
<dbReference type="OMA" id="MLCAVQY"/>
<keyword evidence="4" id="KW-0723">Serine/threonine-protein kinase</keyword>
<feature type="domain" description="FHA" evidence="6">
    <location>
        <begin position="55"/>
        <end position="109"/>
    </location>
</feature>
<evidence type="ECO:0000256" key="3">
    <source>
        <dbReference type="PROSITE-ProRule" id="PRU10141"/>
    </source>
</evidence>
<dbReference type="Pfam" id="PF00498">
    <property type="entry name" value="FHA"/>
    <property type="match status" value="1"/>
</dbReference>
<evidence type="ECO:0000256" key="2">
    <source>
        <dbReference type="ARBA" id="ARBA00022840"/>
    </source>
</evidence>
<feature type="region of interest" description="Disordered" evidence="5">
    <location>
        <begin position="1"/>
        <end position="27"/>
    </location>
</feature>
<evidence type="ECO:0000313" key="8">
    <source>
        <dbReference type="EMBL" id="KJE92025.1"/>
    </source>
</evidence>
<dbReference type="PROSITE" id="PS50011">
    <property type="entry name" value="PROTEIN_KINASE_DOM"/>
    <property type="match status" value="1"/>
</dbReference>
<feature type="region of interest" description="Disordered" evidence="5">
    <location>
        <begin position="441"/>
        <end position="479"/>
    </location>
</feature>
<dbReference type="InterPro" id="IPR008271">
    <property type="entry name" value="Ser/Thr_kinase_AS"/>
</dbReference>
<proteinExistence type="inferred from homology"/>
<dbReference type="Gene3D" id="2.60.200.20">
    <property type="match status" value="1"/>
</dbReference>
<dbReference type="Gene3D" id="1.10.510.10">
    <property type="entry name" value="Transferase(Phosphotransferase) domain 1"/>
    <property type="match status" value="1"/>
</dbReference>
<dbReference type="EMBL" id="KE346363">
    <property type="protein sequence ID" value="KJE92025.1"/>
    <property type="molecule type" value="Genomic_DNA"/>
</dbReference>
<feature type="domain" description="Protein kinase" evidence="7">
    <location>
        <begin position="157"/>
        <end position="421"/>
    </location>
</feature>
<dbReference type="FunFam" id="3.30.200.20:FF:000042">
    <property type="entry name" value="Aurora kinase A"/>
    <property type="match status" value="1"/>
</dbReference>
<protein>
    <submittedName>
        <fullName evidence="8">CAMK/RAD53 protein kinase</fullName>
    </submittedName>
</protein>
<keyword evidence="9" id="KW-1185">Reference proteome</keyword>
<keyword evidence="1 3" id="KW-0547">Nucleotide-binding</keyword>
<comment type="similarity">
    <text evidence="4">Belongs to the protein kinase superfamily.</text>
</comment>
<dbReference type="Proteomes" id="UP000008743">
    <property type="component" value="Unassembled WGS sequence"/>
</dbReference>
<dbReference type="GO" id="GO:0004674">
    <property type="term" value="F:protein serine/threonine kinase activity"/>
    <property type="evidence" value="ECO:0007669"/>
    <property type="project" value="UniProtKB-KW"/>
</dbReference>
<reference evidence="9" key="1">
    <citation type="submission" date="2011-02" db="EMBL/GenBank/DDBJ databases">
        <title>The Genome Sequence of Capsaspora owczarzaki ATCC 30864.</title>
        <authorList>
            <person name="Russ C."/>
            <person name="Cuomo C."/>
            <person name="Burger G."/>
            <person name="Gray M.W."/>
            <person name="Holland P.W.H."/>
            <person name="King N."/>
            <person name="Lang F.B.F."/>
            <person name="Roger A.J."/>
            <person name="Ruiz-Trillo I."/>
            <person name="Young S.K."/>
            <person name="Zeng Q."/>
            <person name="Gargeya S."/>
            <person name="Alvarado L."/>
            <person name="Berlin A."/>
            <person name="Chapman S.B."/>
            <person name="Chen Z."/>
            <person name="Freedman E."/>
            <person name="Gellesch M."/>
            <person name="Goldberg J."/>
            <person name="Griggs A."/>
            <person name="Gujja S."/>
            <person name="Heilman E."/>
            <person name="Heiman D."/>
            <person name="Howarth C."/>
            <person name="Mehta T."/>
            <person name="Neiman D."/>
            <person name="Pearson M."/>
            <person name="Roberts A."/>
            <person name="Saif S."/>
            <person name="Shea T."/>
            <person name="Shenoy N."/>
            <person name="Sisk P."/>
            <person name="Stolte C."/>
            <person name="Sykes S."/>
            <person name="White J."/>
            <person name="Yandava C."/>
            <person name="Haas B."/>
            <person name="Nusbaum C."/>
            <person name="Birren B."/>
        </authorList>
    </citation>
    <scope>NUCLEOTIDE SEQUENCE</scope>
    <source>
        <strain evidence="9">ATCC 30864</strain>
    </source>
</reference>
<dbReference type="Pfam" id="PF00069">
    <property type="entry name" value="Pkinase"/>
    <property type="match status" value="1"/>
</dbReference>
<name>A0A0D2WMH0_CAPO3</name>
<feature type="compositionally biased region" description="Low complexity" evidence="5">
    <location>
        <begin position="441"/>
        <end position="452"/>
    </location>
</feature>
<dbReference type="eggNOG" id="KOG0615">
    <property type="taxonomic scope" value="Eukaryota"/>
</dbReference>
<dbReference type="PROSITE" id="PS50006">
    <property type="entry name" value="FHA_DOMAIN"/>
    <property type="match status" value="1"/>
</dbReference>
<dbReference type="SUPFAM" id="SSF56112">
    <property type="entry name" value="Protein kinase-like (PK-like)"/>
    <property type="match status" value="1"/>
</dbReference>
<dbReference type="InterPro" id="IPR017441">
    <property type="entry name" value="Protein_kinase_ATP_BS"/>
</dbReference>
<gene>
    <name evidence="8" type="ORF">CAOG_003061</name>
</gene>
<dbReference type="InterPro" id="IPR000253">
    <property type="entry name" value="FHA_dom"/>
</dbReference>